<dbReference type="Pfam" id="PF00302">
    <property type="entry name" value="CAT"/>
    <property type="match status" value="1"/>
</dbReference>
<evidence type="ECO:0000313" key="1">
    <source>
        <dbReference type="EMBL" id="MFD0794190.1"/>
    </source>
</evidence>
<reference evidence="2" key="1">
    <citation type="journal article" date="2019" name="Int. J. Syst. Evol. Microbiol.">
        <title>The Global Catalogue of Microorganisms (GCM) 10K type strain sequencing project: providing services to taxonomists for standard genome sequencing and annotation.</title>
        <authorList>
            <consortium name="The Broad Institute Genomics Platform"/>
            <consortium name="The Broad Institute Genome Sequencing Center for Infectious Disease"/>
            <person name="Wu L."/>
            <person name="Ma J."/>
        </authorList>
    </citation>
    <scope>NUCLEOTIDE SEQUENCE [LARGE SCALE GENOMIC DNA]</scope>
    <source>
        <strain evidence="2">CCUG 61484</strain>
    </source>
</reference>
<dbReference type="PIRSF" id="PIRSF000440">
    <property type="entry name" value="CAT"/>
    <property type="match status" value="1"/>
</dbReference>
<accession>A0ABW3ATK4</accession>
<dbReference type="SUPFAM" id="SSF52777">
    <property type="entry name" value="CoA-dependent acyltransferases"/>
    <property type="match status" value="1"/>
</dbReference>
<dbReference type="Gene3D" id="3.30.559.10">
    <property type="entry name" value="Chloramphenicol acetyltransferase-like domain"/>
    <property type="match status" value="1"/>
</dbReference>
<dbReference type="RefSeq" id="WP_377115122.1">
    <property type="nucleotide sequence ID" value="NZ_JBHTHZ010000005.1"/>
</dbReference>
<dbReference type="Proteomes" id="UP001597010">
    <property type="component" value="Unassembled WGS sequence"/>
</dbReference>
<dbReference type="EMBL" id="JBHTHZ010000005">
    <property type="protein sequence ID" value="MFD0794190.1"/>
    <property type="molecule type" value="Genomic_DNA"/>
</dbReference>
<keyword evidence="2" id="KW-1185">Reference proteome</keyword>
<dbReference type="InterPro" id="IPR023213">
    <property type="entry name" value="CAT-like_dom_sf"/>
</dbReference>
<proteinExistence type="predicted"/>
<protein>
    <submittedName>
        <fullName evidence="1">CatA-like O-acetyltransferase</fullName>
    </submittedName>
</protein>
<dbReference type="SMART" id="SM01059">
    <property type="entry name" value="CAT"/>
    <property type="match status" value="1"/>
</dbReference>
<evidence type="ECO:0000313" key="2">
    <source>
        <dbReference type="Proteomes" id="UP001597010"/>
    </source>
</evidence>
<organism evidence="1 2">
    <name type="scientific">Mucilaginibacter litoreus</name>
    <dbReference type="NCBI Taxonomy" id="1048221"/>
    <lineage>
        <taxon>Bacteria</taxon>
        <taxon>Pseudomonadati</taxon>
        <taxon>Bacteroidota</taxon>
        <taxon>Sphingobacteriia</taxon>
        <taxon>Sphingobacteriales</taxon>
        <taxon>Sphingobacteriaceae</taxon>
        <taxon>Mucilaginibacter</taxon>
    </lineage>
</organism>
<gene>
    <name evidence="1" type="ORF">ACFQZX_11215</name>
</gene>
<dbReference type="InterPro" id="IPR001707">
    <property type="entry name" value="Cmp_AcTrfase"/>
</dbReference>
<dbReference type="PANTHER" id="PTHR38474:SF1">
    <property type="entry name" value="SLR0299 PROTEIN"/>
    <property type="match status" value="1"/>
</dbReference>
<sequence>MKTEIDFATWNRTEHFKFFNSFEEPFFGVVVDVDCTTAYNKAKEKGVPFFLYYLHCTLKAVNQLIHFKYRVEDDKVYLYDEIHASATINRPDDTFGFSYITYYPDLHQFTASAKQEIARVQDGKGVELRPMVNLLHISAIPWVNFKALTHARSFSFKDSVPKISYGKMTEVDGVKTMPVSVTVHHGLADGRHVGEFIDLYQQLLNTSL</sequence>
<dbReference type="PANTHER" id="PTHR38474">
    <property type="entry name" value="SLR0299 PROTEIN"/>
    <property type="match status" value="1"/>
</dbReference>
<name>A0ABW3ATK4_9SPHI</name>
<comment type="caution">
    <text evidence="1">The sequence shown here is derived from an EMBL/GenBank/DDBJ whole genome shotgun (WGS) entry which is preliminary data.</text>
</comment>